<dbReference type="Proteomes" id="UP000323974">
    <property type="component" value="Chromosome"/>
</dbReference>
<dbReference type="AlphaFoldDB" id="A0AAE6JQ95"/>
<dbReference type="RefSeq" id="WP_005706289.1">
    <property type="nucleotide sequence ID" value="NZ_CP038817.1"/>
</dbReference>
<sequence length="155" mass="17467">MFNGRNQPELSDAVLGSNGFWGEIKVGDFQKQRSIPLQIPLDLVENALVYAIDSVELDLLQVEEFYREKGYQFVEQLPSILHSNSTGTASRMHRLFEKAVFARAKAELLPEFTTLSAREIHEGREATSEQRTLEKEATMAIRAIKGKKRSSAALI</sequence>
<organism evidence="1 2">
    <name type="scientific">Haemophilus parahaemolyticus</name>
    <dbReference type="NCBI Taxonomy" id="735"/>
    <lineage>
        <taxon>Bacteria</taxon>
        <taxon>Pseudomonadati</taxon>
        <taxon>Pseudomonadota</taxon>
        <taxon>Gammaproteobacteria</taxon>
        <taxon>Pasteurellales</taxon>
        <taxon>Pasteurellaceae</taxon>
        <taxon>Haemophilus</taxon>
    </lineage>
</organism>
<protein>
    <submittedName>
        <fullName evidence="1">Head stabilization protein</fullName>
    </submittedName>
</protein>
<reference evidence="1 2" key="1">
    <citation type="submission" date="2019-04" db="EMBL/GenBank/DDBJ databases">
        <title>Complete Genome and Methylome Analysis of Haemophilus haemolyticus NEB129.</title>
        <authorList>
            <person name="Fomenkov A."/>
            <person name="Roberts R.J."/>
            <person name="Anton B.P."/>
            <person name="Vincze T."/>
        </authorList>
    </citation>
    <scope>NUCLEOTIDE SEQUENCE [LARGE SCALE GENOMIC DNA]</scope>
    <source>
        <strain evidence="1 2">NEB129</strain>
    </source>
</reference>
<dbReference type="GeneID" id="78223597"/>
<evidence type="ECO:0000313" key="2">
    <source>
        <dbReference type="Proteomes" id="UP000323974"/>
    </source>
</evidence>
<dbReference type="EMBL" id="CP038817">
    <property type="protein sequence ID" value="QEN10092.1"/>
    <property type="molecule type" value="Genomic_DNA"/>
</dbReference>
<dbReference type="Pfam" id="PF05926">
    <property type="entry name" value="Phage_GPL"/>
    <property type="match status" value="1"/>
</dbReference>
<accession>A0AAE6JQ95</accession>
<dbReference type="InterPro" id="IPR009225">
    <property type="entry name" value="Phage_head_completion_GpL"/>
</dbReference>
<dbReference type="KEGG" id="hpaa:E5Q53_00685"/>
<proteinExistence type="predicted"/>
<gene>
    <name evidence="1" type="ORF">E5Q53_00685</name>
</gene>
<name>A0AAE6JQ95_HAEPH</name>
<evidence type="ECO:0000313" key="1">
    <source>
        <dbReference type="EMBL" id="QEN10092.1"/>
    </source>
</evidence>